<dbReference type="Proteomes" id="UP001387364">
    <property type="component" value="Chromosome"/>
</dbReference>
<keyword evidence="3" id="KW-1185">Reference proteome</keyword>
<reference evidence="2 3" key="1">
    <citation type="submission" date="2024-02" db="EMBL/GenBank/DDBJ databases">
        <title>Seven novel Bacillus-like species.</title>
        <authorList>
            <person name="Liu G."/>
        </authorList>
    </citation>
    <scope>NUCLEOTIDE SEQUENCE [LARGE SCALE GENOMIC DNA]</scope>
    <source>
        <strain evidence="2 3">FJAT-52991</strain>
    </source>
</reference>
<evidence type="ECO:0000313" key="3">
    <source>
        <dbReference type="Proteomes" id="UP001387364"/>
    </source>
</evidence>
<dbReference type="InterPro" id="IPR010368">
    <property type="entry name" value="Com_YlbF"/>
</dbReference>
<dbReference type="InterPro" id="IPR023378">
    <property type="entry name" value="YheA/YmcA-like_dom_sf"/>
</dbReference>
<evidence type="ECO:0000313" key="2">
    <source>
        <dbReference type="EMBL" id="WXB93929.1"/>
    </source>
</evidence>
<accession>A0ABZ2N921</accession>
<dbReference type="Gene3D" id="1.20.1500.10">
    <property type="entry name" value="YheA/YmcA-like"/>
    <property type="match status" value="1"/>
</dbReference>
<protein>
    <recommendedName>
        <fullName evidence="1">UPF0342 protein WDJ61_04675</fullName>
    </recommendedName>
</protein>
<evidence type="ECO:0000256" key="1">
    <source>
        <dbReference type="HAMAP-Rule" id="MF_01526"/>
    </source>
</evidence>
<name>A0ABZ2N921_9BACI</name>
<dbReference type="Pfam" id="PF06133">
    <property type="entry name" value="Com_YlbF"/>
    <property type="match status" value="1"/>
</dbReference>
<dbReference type="HAMAP" id="MF_01526">
    <property type="entry name" value="UPF0342"/>
    <property type="match status" value="1"/>
</dbReference>
<sequence length="117" mass="13605">MAINLYDLAYELEKGVRQSPEYIQLKQLYAEVNNDPEASKVFSNFRDIQMNLQEKQMTGQNITEEEVQQAQQTVILVQQHEKISKLMEAEQRMSMVIADLNKIILKPLEEMYGPVVD</sequence>
<dbReference type="RefSeq" id="WP_338753481.1">
    <property type="nucleotide sequence ID" value="NZ_CP147404.1"/>
</dbReference>
<dbReference type="EMBL" id="CP147404">
    <property type="protein sequence ID" value="WXB93929.1"/>
    <property type="molecule type" value="Genomic_DNA"/>
</dbReference>
<dbReference type="SUPFAM" id="SSF158622">
    <property type="entry name" value="YheA/YmcA-like"/>
    <property type="match status" value="1"/>
</dbReference>
<comment type="similarity">
    <text evidence="1">Belongs to the UPF0342 family.</text>
</comment>
<proteinExistence type="inferred from homology"/>
<gene>
    <name evidence="2" type="ORF">WDJ61_04675</name>
</gene>
<organism evidence="2 3">
    <name type="scientific">Bacillus kandeliae</name>
    <dbReference type="NCBI Taxonomy" id="3129297"/>
    <lineage>
        <taxon>Bacteria</taxon>
        <taxon>Bacillati</taxon>
        <taxon>Bacillota</taxon>
        <taxon>Bacilli</taxon>
        <taxon>Bacillales</taxon>
        <taxon>Bacillaceae</taxon>
        <taxon>Bacillus</taxon>
    </lineage>
</organism>